<keyword evidence="3" id="KW-0285">Flavoprotein</keyword>
<dbReference type="InterPro" id="IPR012951">
    <property type="entry name" value="BBE"/>
</dbReference>
<feature type="compositionally biased region" description="Low complexity" evidence="6">
    <location>
        <begin position="41"/>
        <end position="73"/>
    </location>
</feature>
<reference evidence="8 9" key="1">
    <citation type="submission" date="2023-01" db="EMBL/GenBank/DDBJ databases">
        <title>Analysis of 21 Apiospora genomes using comparative genomics revels a genus with tremendous synthesis potential of carbohydrate active enzymes and secondary metabolites.</title>
        <authorList>
            <person name="Sorensen T."/>
        </authorList>
    </citation>
    <scope>NUCLEOTIDE SEQUENCE [LARGE SCALE GENOMIC DNA]</scope>
    <source>
        <strain evidence="8 9">CBS 83171</strain>
    </source>
</reference>
<dbReference type="InterPro" id="IPR016167">
    <property type="entry name" value="FAD-bd_PCMH_sub1"/>
</dbReference>
<evidence type="ECO:0000256" key="1">
    <source>
        <dbReference type="ARBA" id="ARBA00001974"/>
    </source>
</evidence>
<comment type="caution">
    <text evidence="8">The sequence shown here is derived from an EMBL/GenBank/DDBJ whole genome shotgun (WGS) entry which is preliminary data.</text>
</comment>
<dbReference type="PANTHER" id="PTHR42973">
    <property type="entry name" value="BINDING OXIDOREDUCTASE, PUTATIVE (AFU_ORTHOLOGUE AFUA_1G17690)-RELATED"/>
    <property type="match status" value="1"/>
</dbReference>
<evidence type="ECO:0000313" key="8">
    <source>
        <dbReference type="EMBL" id="KAK8067727.1"/>
    </source>
</evidence>
<dbReference type="SUPFAM" id="SSF56176">
    <property type="entry name" value="FAD-binding/transporter-associated domain-like"/>
    <property type="match status" value="1"/>
</dbReference>
<feature type="region of interest" description="Disordered" evidence="6">
    <location>
        <begin position="1"/>
        <end position="110"/>
    </location>
</feature>
<feature type="compositionally biased region" description="Low complexity" evidence="6">
    <location>
        <begin position="82"/>
        <end position="91"/>
    </location>
</feature>
<evidence type="ECO:0000256" key="5">
    <source>
        <dbReference type="ARBA" id="ARBA00023002"/>
    </source>
</evidence>
<keyword evidence="9" id="KW-1185">Reference proteome</keyword>
<accession>A0ABR1V950</accession>
<evidence type="ECO:0000313" key="9">
    <source>
        <dbReference type="Proteomes" id="UP001446871"/>
    </source>
</evidence>
<dbReference type="InterPro" id="IPR036318">
    <property type="entry name" value="FAD-bd_PCMH-like_sf"/>
</dbReference>
<gene>
    <name evidence="8" type="ORF">PG996_006839</name>
</gene>
<dbReference type="Gene3D" id="3.30.43.10">
    <property type="entry name" value="Uridine Diphospho-n-acetylenolpyruvylglucosamine Reductase, domain 2"/>
    <property type="match status" value="1"/>
</dbReference>
<evidence type="ECO:0000256" key="6">
    <source>
        <dbReference type="SAM" id="MobiDB-lite"/>
    </source>
</evidence>
<dbReference type="EMBL" id="JAQQWM010000004">
    <property type="protein sequence ID" value="KAK8067727.1"/>
    <property type="molecule type" value="Genomic_DNA"/>
</dbReference>
<dbReference type="PANTHER" id="PTHR42973:SF39">
    <property type="entry name" value="FAD-BINDING PCMH-TYPE DOMAIN-CONTAINING PROTEIN"/>
    <property type="match status" value="1"/>
</dbReference>
<dbReference type="Proteomes" id="UP001446871">
    <property type="component" value="Unassembled WGS sequence"/>
</dbReference>
<feature type="domain" description="FAD-binding PCMH-type" evidence="7">
    <location>
        <begin position="145"/>
        <end position="311"/>
    </location>
</feature>
<evidence type="ECO:0000259" key="7">
    <source>
        <dbReference type="PROSITE" id="PS51387"/>
    </source>
</evidence>
<sequence>MPPRRSLVAKRPFQLDSETDEPRSKVPSRPARKVEFDEQVATSPTEASPSTSAQEASAATPTGAVVSSTTTTTKNRYKTPESSRASSPRPSQGNTPVKRRTPKIPLTTSPAAGLMNVCRSKKIHVYSPSQIEYERSVSSTNLLYRFTRPDCVVQPVNEEEVQTVVNLCREQGLSLTVRGGSHSYAGFATTEKGVLMDMYRMGGTWLDMENEVIASSTGGTTATRPTGGRCPTVGVSGYLMGAGLGPFTRSLGMGSDSVIAITVVTADGELWHVSEEHERRSKEGQLFWALRGAGGGNFGVVVQWKLRLGKLQDPRGLVTSGRYVWSYDARKPEPPPELAGCDCSEIKGVQPKLKKWHLDRMMSIMSSFYAYNWPDRITIDTTWVHQAGDGKGTEVRFITYCDGDADYFSHHIDAAVTDPGVRNQLKRRCMQEKSSRFLHETLAAVWNEESVRMIPTATQFRLYAGFGVDNEHSMHNMNEIILILKEELDRFGELFRGEDAECQVSFIHTGGAARRMSRCQTPYRWRRTNYQCYIQVILGDKFLERCMRGFLSRFKARLKPHSVARQAVFVNFPDAALPEEAYERAYYGKNLFRLQQVKKLWDPEDFFHGPQTVRLPDDDEDVAVALARADVELATSGSEPEPEVPTTSACRDEDLTDRLPTLLWEKTMDMPVTEFQNSPPTSNQSYAQLSFPLQPRTRAKDIEFIFE</sequence>
<evidence type="ECO:0000256" key="2">
    <source>
        <dbReference type="ARBA" id="ARBA00005466"/>
    </source>
</evidence>
<dbReference type="Gene3D" id="3.30.465.10">
    <property type="match status" value="1"/>
</dbReference>
<dbReference type="InterPro" id="IPR050416">
    <property type="entry name" value="FAD-linked_Oxidoreductase"/>
</dbReference>
<dbReference type="InterPro" id="IPR016169">
    <property type="entry name" value="FAD-bd_PCMH_sub2"/>
</dbReference>
<dbReference type="Pfam" id="PF08031">
    <property type="entry name" value="BBE"/>
    <property type="match status" value="1"/>
</dbReference>
<keyword evidence="4" id="KW-0274">FAD</keyword>
<dbReference type="InterPro" id="IPR006094">
    <property type="entry name" value="Oxid_FAD_bind_N"/>
</dbReference>
<comment type="cofactor">
    <cofactor evidence="1">
        <name>FAD</name>
        <dbReference type="ChEBI" id="CHEBI:57692"/>
    </cofactor>
</comment>
<protein>
    <recommendedName>
        <fullName evidence="7">FAD-binding PCMH-type domain-containing protein</fullName>
    </recommendedName>
</protein>
<evidence type="ECO:0000256" key="4">
    <source>
        <dbReference type="ARBA" id="ARBA00022827"/>
    </source>
</evidence>
<evidence type="ECO:0000256" key="3">
    <source>
        <dbReference type="ARBA" id="ARBA00022630"/>
    </source>
</evidence>
<dbReference type="Pfam" id="PF01565">
    <property type="entry name" value="FAD_binding_4"/>
    <property type="match status" value="1"/>
</dbReference>
<organism evidence="8 9">
    <name type="scientific">Apiospora saccharicola</name>
    <dbReference type="NCBI Taxonomy" id="335842"/>
    <lineage>
        <taxon>Eukaryota</taxon>
        <taxon>Fungi</taxon>
        <taxon>Dikarya</taxon>
        <taxon>Ascomycota</taxon>
        <taxon>Pezizomycotina</taxon>
        <taxon>Sordariomycetes</taxon>
        <taxon>Xylariomycetidae</taxon>
        <taxon>Amphisphaeriales</taxon>
        <taxon>Apiosporaceae</taxon>
        <taxon>Apiospora</taxon>
    </lineage>
</organism>
<comment type="similarity">
    <text evidence="2">Belongs to the oxygen-dependent FAD-linked oxidoreductase family.</text>
</comment>
<dbReference type="PROSITE" id="PS51387">
    <property type="entry name" value="FAD_PCMH"/>
    <property type="match status" value="1"/>
</dbReference>
<dbReference type="Gene3D" id="3.40.462.20">
    <property type="match status" value="1"/>
</dbReference>
<name>A0ABR1V950_9PEZI</name>
<proteinExistence type="inferred from homology"/>
<dbReference type="InterPro" id="IPR016166">
    <property type="entry name" value="FAD-bd_PCMH"/>
</dbReference>
<keyword evidence="5" id="KW-0560">Oxidoreductase</keyword>